<comment type="caution">
    <text evidence="2">The sequence shown here is derived from an EMBL/GenBank/DDBJ whole genome shotgun (WGS) entry which is preliminary data.</text>
</comment>
<name>A0A6N7Y0A1_9FIRM</name>
<evidence type="ECO:0000313" key="2">
    <source>
        <dbReference type="EMBL" id="MSU01908.1"/>
    </source>
</evidence>
<accession>A0A6N7Y0A1</accession>
<protein>
    <submittedName>
        <fullName evidence="2">Uncharacterized protein</fullName>
    </submittedName>
</protein>
<gene>
    <name evidence="2" type="ORF">FYJ83_10550</name>
</gene>
<evidence type="ECO:0000313" key="3">
    <source>
        <dbReference type="Proteomes" id="UP000469523"/>
    </source>
</evidence>
<feature type="coiled-coil region" evidence="1">
    <location>
        <begin position="56"/>
        <end position="93"/>
    </location>
</feature>
<proteinExistence type="predicted"/>
<dbReference type="AlphaFoldDB" id="A0A6N7Y0A1"/>
<keyword evidence="1" id="KW-0175">Coiled coil</keyword>
<dbReference type="RefSeq" id="WP_154440415.1">
    <property type="nucleotide sequence ID" value="NZ_VUNQ01000021.1"/>
</dbReference>
<dbReference type="EMBL" id="VUNQ01000021">
    <property type="protein sequence ID" value="MSU01908.1"/>
    <property type="molecule type" value="Genomic_DNA"/>
</dbReference>
<organism evidence="2 3">
    <name type="scientific">Tissierella pigra</name>
    <dbReference type="NCBI Taxonomy" id="2607614"/>
    <lineage>
        <taxon>Bacteria</taxon>
        <taxon>Bacillati</taxon>
        <taxon>Bacillota</taxon>
        <taxon>Tissierellia</taxon>
        <taxon>Tissierellales</taxon>
        <taxon>Tissierellaceae</taxon>
        <taxon>Tissierella</taxon>
    </lineage>
</organism>
<sequence>MDKPTNNKPIDFQIMRINRNAQKICKCKPPQYEIDTTNKLVQCTKCNAYIHPFDALVGLSENIEWYNEEKIRLNKERNKAIEMKEEYVKEINQLHTKRFRMNQFRTLQNEYIKGLMPHCPHCSKPFDPTEIDRYTNKDYCDYKKKKSREEKISYIHGYKNPSLEEFDKIWGELETYTDEELDKEIEKIKKWIEGEE</sequence>
<dbReference type="Proteomes" id="UP000469523">
    <property type="component" value="Unassembled WGS sequence"/>
</dbReference>
<keyword evidence="3" id="KW-1185">Reference proteome</keyword>
<reference evidence="2 3" key="1">
    <citation type="submission" date="2019-09" db="EMBL/GenBank/DDBJ databases">
        <title>In-depth cultivation of the pig gut microbiome towards novel bacterial diversity and tailored functional studies.</title>
        <authorList>
            <person name="Wylensek D."/>
            <person name="Hitch T.C.A."/>
            <person name="Clavel T."/>
        </authorList>
    </citation>
    <scope>NUCLEOTIDE SEQUENCE [LARGE SCALE GENOMIC DNA]</scope>
    <source>
        <strain evidence="2 3">WCA3-693-APC-4?</strain>
    </source>
</reference>
<evidence type="ECO:0000256" key="1">
    <source>
        <dbReference type="SAM" id="Coils"/>
    </source>
</evidence>